<dbReference type="PANTHER" id="PTHR32133">
    <property type="entry name" value="OS07G0120400 PROTEIN"/>
    <property type="match status" value="1"/>
</dbReference>
<reference evidence="2" key="2">
    <citation type="submission" date="2018-10" db="UniProtKB">
        <authorList>
            <consortium name="EnsemblPlants"/>
        </authorList>
    </citation>
    <scope>IDENTIFICATION</scope>
</reference>
<dbReference type="Gramene" id="TraesJAG5A03G02586520.1">
    <property type="protein sequence ID" value="TraesJAG5A03G02586520.1.CDS1"/>
    <property type="gene ID" value="TraesJAG5A03G02586520"/>
</dbReference>
<dbReference type="Gramene" id="TraesLDM5A03G02588470.1">
    <property type="protein sequence ID" value="TraesLDM5A03G02588470.1.CDS1"/>
    <property type="gene ID" value="TraesLDM5A03G02588470"/>
</dbReference>
<dbReference type="STRING" id="4565.A0A3B6KCN6"/>
<organism evidence="2">
    <name type="scientific">Triticum aestivum</name>
    <name type="common">Wheat</name>
    <dbReference type="NCBI Taxonomy" id="4565"/>
    <lineage>
        <taxon>Eukaryota</taxon>
        <taxon>Viridiplantae</taxon>
        <taxon>Streptophyta</taxon>
        <taxon>Embryophyta</taxon>
        <taxon>Tracheophyta</taxon>
        <taxon>Spermatophyta</taxon>
        <taxon>Magnoliopsida</taxon>
        <taxon>Liliopsida</taxon>
        <taxon>Poales</taxon>
        <taxon>Poaceae</taxon>
        <taxon>BOP clade</taxon>
        <taxon>Pooideae</taxon>
        <taxon>Triticodae</taxon>
        <taxon>Triticeae</taxon>
        <taxon>Triticinae</taxon>
        <taxon>Triticum</taxon>
    </lineage>
</organism>
<dbReference type="Gramene" id="TraesSYM5A03G02613170.1">
    <property type="protein sequence ID" value="TraesSYM5A03G02613170.1.CDS1"/>
    <property type="gene ID" value="TraesSYM5A03G02613170"/>
</dbReference>
<dbReference type="InterPro" id="IPR036047">
    <property type="entry name" value="F-box-like_dom_sf"/>
</dbReference>
<dbReference type="Gramene" id="TraesCS5A02G053300.1">
    <property type="protein sequence ID" value="TraesCS5A02G053300.1.cds1"/>
    <property type="gene ID" value="TraesCS5A02G053300"/>
</dbReference>
<dbReference type="SUPFAM" id="SSF81383">
    <property type="entry name" value="F-box domain"/>
    <property type="match status" value="1"/>
</dbReference>
<dbReference type="PANTHER" id="PTHR32133:SF328">
    <property type="entry name" value="F-BOX DOMAIN-CONTAINING PROTEIN"/>
    <property type="match status" value="1"/>
</dbReference>
<dbReference type="Gramene" id="TraesROB_scaffold_061117_01G000100.1">
    <property type="protein sequence ID" value="TraesROB_scaffold_061117_01G000100.1"/>
    <property type="gene ID" value="TraesROB_scaffold_061117_01G000100"/>
</dbReference>
<dbReference type="Pfam" id="PF00646">
    <property type="entry name" value="F-box"/>
    <property type="match status" value="1"/>
</dbReference>
<dbReference type="AlphaFoldDB" id="A0A3B6KCN6"/>
<dbReference type="EnsemblPlants" id="TraesCS5A02G053300.1">
    <property type="protein sequence ID" value="TraesCS5A02G053300.1.cds1"/>
    <property type="gene ID" value="TraesCS5A02G053300"/>
</dbReference>
<name>A0A3B6KCN6_WHEAT</name>
<evidence type="ECO:0000313" key="3">
    <source>
        <dbReference type="Proteomes" id="UP000019116"/>
    </source>
</evidence>
<feature type="domain" description="F-box" evidence="1">
    <location>
        <begin position="18"/>
        <end position="55"/>
    </location>
</feature>
<dbReference type="Gramene" id="TraesJUL5A03G02604700.1">
    <property type="protein sequence ID" value="TraesJUL5A03G02604700.1.CDS1"/>
    <property type="gene ID" value="TraesJUL5A03G02604700"/>
</dbReference>
<dbReference type="Gramene" id="TraesCLE_scaffold_028796_01G000100.1">
    <property type="protein sequence ID" value="TraesCLE_scaffold_028796_01G000100.1"/>
    <property type="gene ID" value="TraesCLE_scaffold_028796_01G000100"/>
</dbReference>
<evidence type="ECO:0000313" key="2">
    <source>
        <dbReference type="EnsemblPlants" id="TraesCS5A02G053300.1.cds1"/>
    </source>
</evidence>
<dbReference type="Gene3D" id="1.20.1280.50">
    <property type="match status" value="1"/>
</dbReference>
<evidence type="ECO:0000259" key="1">
    <source>
        <dbReference type="Pfam" id="PF00646"/>
    </source>
</evidence>
<dbReference type="Gramene" id="TraesRN5A0100137000.1">
    <property type="protein sequence ID" value="TraesRN5A0100137000.1"/>
    <property type="gene ID" value="TraesRN5A0100137000"/>
</dbReference>
<dbReference type="Gramene" id="TraesARI5A03G02625930.1">
    <property type="protein sequence ID" value="TraesARI5A03G02625930.1.CDS1"/>
    <property type="gene ID" value="TraesARI5A03G02625930"/>
</dbReference>
<dbReference type="Proteomes" id="UP000019116">
    <property type="component" value="Chromosome 5A"/>
</dbReference>
<accession>A0A3B6KCN6</accession>
<dbReference type="InterPro" id="IPR001810">
    <property type="entry name" value="F-box_dom"/>
</dbReference>
<dbReference type="Gramene" id="TraesCS5A03G0134400.1">
    <property type="protein sequence ID" value="TraesCS5A03G0134400.1.CDS1"/>
    <property type="gene ID" value="TraesCS5A03G0134400"/>
</dbReference>
<sequence length="390" mass="45021">MSRRRRSSRAPVPRLDVEDLLQDIFLRLPPQPSLLPRLSLVCKHWRSILSDPEFLDRFRRHHRNPPLLGFFAGGNYSRNHAFTPVLDQPDRIPAARFPLPWRHSPREEWNFVDCRHGLAVLINESRREIVVWDPLTDQQRGVAFPRGLDDDNNGKRYRHAAVLCADPEDGHVHGDCLSSPLKVALISVGRGHASACLYESESRRWGDIVSTTTRDNICLVKPSILVGNTLCWLLGCVILEFDFEREAVRAIEAPAEVWISYTDYWSLQLLRAEDGSLRLAVLSKQKLSIQLWERKLSYDGVASWELLQKTIPLELLFPWRMCSGHERVLMVGCNEDTSVIVLSTMIGDFTVQIEPTQIRKISKRNYMCRKIFYPYTNFYTALLPILHKQQ</sequence>
<dbReference type="OMA" id="NYSRNHA"/>
<dbReference type="OrthoDB" id="662521at2759"/>
<proteinExistence type="predicted"/>
<protein>
    <recommendedName>
        <fullName evidence="1">F-box domain-containing protein</fullName>
    </recommendedName>
</protein>
<keyword evidence="3" id="KW-1185">Reference proteome</keyword>
<dbReference type="Gramene" id="TraesNOR5A03G02604630.1">
    <property type="protein sequence ID" value="TraesNOR5A03G02604630.1.CDS1"/>
    <property type="gene ID" value="TraesNOR5A03G02604630"/>
</dbReference>
<reference evidence="2" key="1">
    <citation type="submission" date="2018-08" db="EMBL/GenBank/DDBJ databases">
        <authorList>
            <person name="Rossello M."/>
        </authorList>
    </citation>
    <scope>NUCLEOTIDE SEQUENCE [LARGE SCALE GENOMIC DNA]</scope>
    <source>
        <strain evidence="2">cv. Chinese Spring</strain>
    </source>
</reference>